<gene>
    <name evidence="2" type="ORF">V6984_09780</name>
</gene>
<keyword evidence="3" id="KW-1185">Reference proteome</keyword>
<dbReference type="Pfam" id="PF12802">
    <property type="entry name" value="MarR_2"/>
    <property type="match status" value="1"/>
</dbReference>
<dbReference type="InterPro" id="IPR000835">
    <property type="entry name" value="HTH_MarR-typ"/>
</dbReference>
<name>A0ABZ3F3H4_9FIRM</name>
<dbReference type="RefSeq" id="WP_342759593.1">
    <property type="nucleotide sequence ID" value="NZ_CP146256.1"/>
</dbReference>
<dbReference type="PANTHER" id="PTHR33164:SF89">
    <property type="entry name" value="MARR FAMILY REGULATORY PROTEIN"/>
    <property type="match status" value="1"/>
</dbReference>
<dbReference type="InterPro" id="IPR036388">
    <property type="entry name" value="WH-like_DNA-bd_sf"/>
</dbReference>
<dbReference type="SUPFAM" id="SSF46785">
    <property type="entry name" value="Winged helix' DNA-binding domain"/>
    <property type="match status" value="1"/>
</dbReference>
<reference evidence="2 3" key="1">
    <citation type="submission" date="2024-02" db="EMBL/GenBank/DDBJ databases">
        <title>Bacterial strain from lacustrine sediment.</title>
        <authorList>
            <person name="Petit C."/>
            <person name="Fadhlaoui K."/>
        </authorList>
    </citation>
    <scope>NUCLEOTIDE SEQUENCE [LARGE SCALE GENOMIC DNA]</scope>
    <source>
        <strain evidence="2 3">IPX-CK</strain>
    </source>
</reference>
<dbReference type="InterPro" id="IPR039422">
    <property type="entry name" value="MarR/SlyA-like"/>
</dbReference>
<accession>A0ABZ3F3H4</accession>
<sequence>MTREEKNANEYLRTYFELNAQYEAYAKSLGMSYSTLCALRIILEHDGNCTQRTICEYTFLPKQTVNAIVTGLLRRGVIRMVELDSDRRQKVIHFTDKGRAFAFEMIQKIKNAESKAMESLDEEERTAMLTAAKLYVNRLCGYLLE</sequence>
<dbReference type="PANTHER" id="PTHR33164">
    <property type="entry name" value="TRANSCRIPTIONAL REGULATOR, MARR FAMILY"/>
    <property type="match status" value="1"/>
</dbReference>
<evidence type="ECO:0000259" key="1">
    <source>
        <dbReference type="PROSITE" id="PS50995"/>
    </source>
</evidence>
<dbReference type="Proteomes" id="UP001451571">
    <property type="component" value="Chromosome"/>
</dbReference>
<organism evidence="2 3">
    <name type="scientific">Kineothrix sedimenti</name>
    <dbReference type="NCBI Taxonomy" id="3123317"/>
    <lineage>
        <taxon>Bacteria</taxon>
        <taxon>Bacillati</taxon>
        <taxon>Bacillota</taxon>
        <taxon>Clostridia</taxon>
        <taxon>Lachnospirales</taxon>
        <taxon>Lachnospiraceae</taxon>
        <taxon>Kineothrix</taxon>
    </lineage>
</organism>
<feature type="domain" description="HTH marR-type" evidence="1">
    <location>
        <begin position="1"/>
        <end position="137"/>
    </location>
</feature>
<protein>
    <submittedName>
        <fullName evidence="2">MarR family transcriptional regulator</fullName>
    </submittedName>
</protein>
<dbReference type="EMBL" id="CP146256">
    <property type="protein sequence ID" value="XAH76021.1"/>
    <property type="molecule type" value="Genomic_DNA"/>
</dbReference>
<proteinExistence type="predicted"/>
<dbReference type="Gene3D" id="1.10.10.10">
    <property type="entry name" value="Winged helix-like DNA-binding domain superfamily/Winged helix DNA-binding domain"/>
    <property type="match status" value="1"/>
</dbReference>
<dbReference type="SMART" id="SM00347">
    <property type="entry name" value="HTH_MARR"/>
    <property type="match status" value="1"/>
</dbReference>
<dbReference type="InterPro" id="IPR036390">
    <property type="entry name" value="WH_DNA-bd_sf"/>
</dbReference>
<evidence type="ECO:0000313" key="2">
    <source>
        <dbReference type="EMBL" id="XAH76021.1"/>
    </source>
</evidence>
<evidence type="ECO:0000313" key="3">
    <source>
        <dbReference type="Proteomes" id="UP001451571"/>
    </source>
</evidence>
<dbReference type="PROSITE" id="PS50995">
    <property type="entry name" value="HTH_MARR_2"/>
    <property type="match status" value="1"/>
</dbReference>